<evidence type="ECO:0000313" key="2">
    <source>
        <dbReference type="EMBL" id="KAA1189470.1"/>
    </source>
</evidence>
<dbReference type="RefSeq" id="WP_149612081.1">
    <property type="nucleotide sequence ID" value="NZ_VTUX01000007.1"/>
</dbReference>
<dbReference type="InterPro" id="IPR001736">
    <property type="entry name" value="PLipase_D/transphosphatidylase"/>
</dbReference>
<evidence type="ECO:0000259" key="1">
    <source>
        <dbReference type="PROSITE" id="PS50035"/>
    </source>
</evidence>
<dbReference type="PROSITE" id="PS50035">
    <property type="entry name" value="PLD"/>
    <property type="match status" value="2"/>
</dbReference>
<dbReference type="PANTHER" id="PTHR21248">
    <property type="entry name" value="CARDIOLIPIN SYNTHASE"/>
    <property type="match status" value="1"/>
</dbReference>
<dbReference type="AlphaFoldDB" id="A0A5B0WQV4"/>
<sequence>MRSIIISDAIGCLPHRSLQRLAVLGLALFLTACGTLPQNVDKVASQAPPPSNESGLVRAIQPMLEQHPQQSGFRLLAQGEQAYAARLRLVAAAQKTLDAQYYIWHEDLTGIVLQNMFLKAADRGVRVRLLLDDLDTAGKDERLREMNAHPNIQIRVFNPFANRDFRAGDFLVDTRRVNHRMHNKTLTADNIATIVGGRNIGDEYFGATEAVAFGDLDSLGIGPVAQQVSSQFDLYWNSEYVYPLESFKWKTEITEADVADYRRWSDNYVEQAKQTRYAEILNQVEFAQIKHISELEFVWSDWVLAYDHPQAIEMKEMTQETHLALKILKGMEDAQRDLIIVSPYFVPGEKFTAFLSDIEKRGVRVRILTNSLQANDVSMVHAGYMRYREDLINAGVELYEYHASSNKVRRRLQRERIDVAKTSLHAKFFVVDEAEIFVGSFNLDGRSARLNTELGVYYASPEQAGRLSEKFEAVMEQLAYRVIINDAGDLEWVGQNPDTGEEVRLSHEPDTTWWKRTSTRILSWFVPESQL</sequence>
<dbReference type="Gene3D" id="3.30.870.10">
    <property type="entry name" value="Endonuclease Chain A"/>
    <property type="match status" value="2"/>
</dbReference>
<dbReference type="GO" id="GO:0032049">
    <property type="term" value="P:cardiolipin biosynthetic process"/>
    <property type="evidence" value="ECO:0007669"/>
    <property type="project" value="UniProtKB-ARBA"/>
</dbReference>
<dbReference type="SMART" id="SM00155">
    <property type="entry name" value="PLDc"/>
    <property type="match status" value="2"/>
</dbReference>
<reference evidence="2 3" key="1">
    <citation type="submission" date="2019-09" db="EMBL/GenBank/DDBJ databases">
        <authorList>
            <person name="Chen X.-Y."/>
        </authorList>
    </citation>
    <scope>NUCLEOTIDE SEQUENCE [LARGE SCALE GENOMIC DNA]</scope>
    <source>
        <strain evidence="2 3">NY5</strain>
    </source>
</reference>
<dbReference type="Pfam" id="PF13091">
    <property type="entry name" value="PLDc_2"/>
    <property type="match status" value="2"/>
</dbReference>
<proteinExistence type="predicted"/>
<comment type="caution">
    <text evidence="2">The sequence shown here is derived from an EMBL/GenBank/DDBJ whole genome shotgun (WGS) entry which is preliminary data.</text>
</comment>
<dbReference type="EMBL" id="VTUX01000007">
    <property type="protein sequence ID" value="KAA1189470.1"/>
    <property type="molecule type" value="Genomic_DNA"/>
</dbReference>
<dbReference type="Proteomes" id="UP000323708">
    <property type="component" value="Unassembled WGS sequence"/>
</dbReference>
<name>A0A5B0WQV4_9GAMM</name>
<dbReference type="PANTHER" id="PTHR21248:SF12">
    <property type="entry name" value="CARDIOLIPIN SYNTHASE C"/>
    <property type="match status" value="1"/>
</dbReference>
<dbReference type="PROSITE" id="PS51257">
    <property type="entry name" value="PROKAR_LIPOPROTEIN"/>
    <property type="match status" value="1"/>
</dbReference>
<dbReference type="CDD" id="cd09111">
    <property type="entry name" value="PLDc_ymdC_like_1"/>
    <property type="match status" value="1"/>
</dbReference>
<evidence type="ECO:0000313" key="3">
    <source>
        <dbReference type="Proteomes" id="UP000323708"/>
    </source>
</evidence>
<protein>
    <submittedName>
        <fullName evidence="2">Phospholipase D family protein</fullName>
    </submittedName>
</protein>
<feature type="domain" description="PLD phosphodiesterase" evidence="1">
    <location>
        <begin position="420"/>
        <end position="447"/>
    </location>
</feature>
<dbReference type="InterPro" id="IPR025202">
    <property type="entry name" value="PLD-like_dom"/>
</dbReference>
<feature type="domain" description="PLD phosphodiesterase" evidence="1">
    <location>
        <begin position="177"/>
        <end position="204"/>
    </location>
</feature>
<dbReference type="GO" id="GO:0030572">
    <property type="term" value="F:phosphatidyltransferase activity"/>
    <property type="evidence" value="ECO:0007669"/>
    <property type="project" value="UniProtKB-ARBA"/>
</dbReference>
<dbReference type="SUPFAM" id="SSF56024">
    <property type="entry name" value="Phospholipase D/nuclease"/>
    <property type="match status" value="2"/>
</dbReference>
<organism evidence="2 3">
    <name type="scientific">Pseudohalioglobus sediminis</name>
    <dbReference type="NCBI Taxonomy" id="2606449"/>
    <lineage>
        <taxon>Bacteria</taxon>
        <taxon>Pseudomonadati</taxon>
        <taxon>Pseudomonadota</taxon>
        <taxon>Gammaproteobacteria</taxon>
        <taxon>Cellvibrionales</taxon>
        <taxon>Halieaceae</taxon>
        <taxon>Pseudohalioglobus</taxon>
    </lineage>
</organism>
<accession>A0A5B0WQV4</accession>
<gene>
    <name evidence="2" type="ORF">F0M18_14005</name>
</gene>
<keyword evidence="3" id="KW-1185">Reference proteome</keyword>
<dbReference type="CDD" id="cd09113">
    <property type="entry name" value="PLDc_ymdC_like_2"/>
    <property type="match status" value="1"/>
</dbReference>